<feature type="transmembrane region" description="Helical" evidence="1">
    <location>
        <begin position="55"/>
        <end position="73"/>
    </location>
</feature>
<evidence type="ECO:0000313" key="3">
    <source>
        <dbReference type="Proteomes" id="UP001501251"/>
    </source>
</evidence>
<gene>
    <name evidence="2" type="ORF">GCM10022252_07790</name>
</gene>
<dbReference type="EMBL" id="BAABAQ010000001">
    <property type="protein sequence ID" value="GAA4182239.1"/>
    <property type="molecule type" value="Genomic_DNA"/>
</dbReference>
<name>A0ABP8ADM7_9ACTN</name>
<keyword evidence="1" id="KW-0812">Transmembrane</keyword>
<keyword evidence="1" id="KW-0472">Membrane</keyword>
<reference evidence="3" key="1">
    <citation type="journal article" date="2019" name="Int. J. Syst. Evol. Microbiol.">
        <title>The Global Catalogue of Microorganisms (GCM) 10K type strain sequencing project: providing services to taxonomists for standard genome sequencing and annotation.</title>
        <authorList>
            <consortium name="The Broad Institute Genomics Platform"/>
            <consortium name="The Broad Institute Genome Sequencing Center for Infectious Disease"/>
            <person name="Wu L."/>
            <person name="Ma J."/>
        </authorList>
    </citation>
    <scope>NUCLEOTIDE SEQUENCE [LARGE SCALE GENOMIC DNA]</scope>
    <source>
        <strain evidence="3">JCM 17388</strain>
    </source>
</reference>
<keyword evidence="1" id="KW-1133">Transmembrane helix</keyword>
<evidence type="ECO:0000313" key="2">
    <source>
        <dbReference type="EMBL" id="GAA4182239.1"/>
    </source>
</evidence>
<dbReference type="Proteomes" id="UP001501251">
    <property type="component" value="Unassembled WGS sequence"/>
</dbReference>
<proteinExistence type="predicted"/>
<organism evidence="2 3">
    <name type="scientific">Streptosporangium oxazolinicum</name>
    <dbReference type="NCBI Taxonomy" id="909287"/>
    <lineage>
        <taxon>Bacteria</taxon>
        <taxon>Bacillati</taxon>
        <taxon>Actinomycetota</taxon>
        <taxon>Actinomycetes</taxon>
        <taxon>Streptosporangiales</taxon>
        <taxon>Streptosporangiaceae</taxon>
        <taxon>Streptosporangium</taxon>
    </lineage>
</organism>
<comment type="caution">
    <text evidence="2">The sequence shown here is derived from an EMBL/GenBank/DDBJ whole genome shotgun (WGS) entry which is preliminary data.</text>
</comment>
<sequence>MSTDVPSQPPVVAGRPRPWRLQSQGYVALLGGAAAVTAIALMNAARLDVPKRGRALIVGTGLLGLIVDVALIWDTRVSSSTYTVLSVLLVLVVHVTQVAVQRPHDRGAPLLSRGKDHAPMWLAGAVAILAGGALHYLVVATLEG</sequence>
<feature type="transmembrane region" description="Helical" evidence="1">
    <location>
        <begin position="121"/>
        <end position="142"/>
    </location>
</feature>
<feature type="transmembrane region" description="Helical" evidence="1">
    <location>
        <begin position="79"/>
        <end position="100"/>
    </location>
</feature>
<accession>A0ABP8ADM7</accession>
<evidence type="ECO:0000256" key="1">
    <source>
        <dbReference type="SAM" id="Phobius"/>
    </source>
</evidence>
<dbReference type="RefSeq" id="WP_344914980.1">
    <property type="nucleotide sequence ID" value="NZ_BAABAQ010000001.1"/>
</dbReference>
<keyword evidence="3" id="KW-1185">Reference proteome</keyword>
<protein>
    <submittedName>
        <fullName evidence="2">Uncharacterized protein</fullName>
    </submittedName>
</protein>
<feature type="transmembrane region" description="Helical" evidence="1">
    <location>
        <begin position="25"/>
        <end position="43"/>
    </location>
</feature>